<dbReference type="SUPFAM" id="SSF47917">
    <property type="entry name" value="C-terminal domain of alpha and beta subunits of F1 ATP synthase"/>
    <property type="match status" value="1"/>
</dbReference>
<dbReference type="Pfam" id="PF22919">
    <property type="entry name" value="ATP-synt_VA_C"/>
    <property type="match status" value="1"/>
</dbReference>
<accession>H2J5L6</accession>
<feature type="domain" description="ATPase F1/V1/A1 complex alpha/beta subunit nucleotide-binding" evidence="5">
    <location>
        <begin position="131"/>
        <end position="348"/>
    </location>
</feature>
<evidence type="ECO:0000313" key="9">
    <source>
        <dbReference type="Proteomes" id="UP000007161"/>
    </source>
</evidence>
<evidence type="ECO:0000256" key="4">
    <source>
        <dbReference type="HAMAP-Rule" id="MF_00310"/>
    </source>
</evidence>
<dbReference type="OrthoDB" id="9802718at2"/>
<dbReference type="Proteomes" id="UP000007161">
    <property type="component" value="Chromosome"/>
</dbReference>
<sequence length="458" mass="51043">MAVREYTGLSQIKGPLAIIENIKDVKYDEVVDIIHNNQKRSGKVIMVSEDAAVIQIFEGTQGLSLGDTTVRFLGKPLEINLSPDILGRTFDGLGRPIDGMGEIISKKSVDINGSAINPAAREYPRNFIQTGVSAIDSMLTLIRGQKLPIFSGNGLPHNKLAVQIAKQAKLKSNEEFAVVFGAIGLKKDDANFIIKNFEESGSIKNMVVFLNLASDPIVERIATPRIALTVAEYLAFELGKHVLVILNDMTNYCEALRELSNYRGEIPGRKGFPGYLYSDLASIYERAGMIRGKEGSVTQIPILTMPNDDITHPIPDLTGFITEGQIVLSRDLHRKNIYPPISVLPSLSRLMKDGIGKGYTREDHPDISSQLFAAYSRVFEIRSLAAIIGEEDLSDIDKLYLKFGKEFEEKFINQGFDEERPLEKTLDLAWEMLSILPETELTRVKKAYIEKYYKPQNA</sequence>
<evidence type="ECO:0000259" key="7">
    <source>
        <dbReference type="Pfam" id="PF22919"/>
    </source>
</evidence>
<dbReference type="EMBL" id="CP003257">
    <property type="protein sequence ID" value="AEX85002.1"/>
    <property type="molecule type" value="Genomic_DNA"/>
</dbReference>
<dbReference type="HAMAP" id="MF_00310">
    <property type="entry name" value="ATP_synth_B_arch"/>
    <property type="match status" value="1"/>
</dbReference>
<evidence type="ECO:0000256" key="2">
    <source>
        <dbReference type="ARBA" id="ARBA00022448"/>
    </source>
</evidence>
<dbReference type="Pfam" id="PF02874">
    <property type="entry name" value="ATP-synt_ab_N"/>
    <property type="match status" value="1"/>
</dbReference>
<dbReference type="CDD" id="cd18118">
    <property type="entry name" value="ATP-synt_V_A-type_beta_N"/>
    <property type="match status" value="1"/>
</dbReference>
<dbReference type="InterPro" id="IPR004100">
    <property type="entry name" value="ATPase_F1/V1/A1_a/bsu_N"/>
</dbReference>
<keyword evidence="2 4" id="KW-0813">Transport</keyword>
<dbReference type="HOGENOM" id="CLU_022916_0_0_0"/>
<dbReference type="PANTHER" id="PTHR43389:SF4">
    <property type="entry name" value="V-TYPE PROTON ATPASE SUBUNIT B"/>
    <property type="match status" value="1"/>
</dbReference>
<comment type="function">
    <text evidence="4">Produces ATP from ADP in the presence of a proton gradient across the membrane. The V-type beta chain is a regulatory subunit.</text>
</comment>
<protein>
    <recommendedName>
        <fullName evidence="4">V-type ATP synthase beta chain</fullName>
    </recommendedName>
    <alternativeName>
        <fullName evidence="4">V-ATPase subunit B</fullName>
    </alternativeName>
</protein>
<dbReference type="PIRSF" id="PIRSF039114">
    <property type="entry name" value="V-ATPsynth_beta/V-ATPase_B"/>
    <property type="match status" value="1"/>
</dbReference>
<keyword evidence="4" id="KW-0066">ATP synthesis</keyword>
<dbReference type="GO" id="GO:0042777">
    <property type="term" value="P:proton motive force-driven plasma membrane ATP synthesis"/>
    <property type="evidence" value="ECO:0007669"/>
    <property type="project" value="UniProtKB-UniRule"/>
</dbReference>
<dbReference type="STRING" id="443254.Marpi_0561"/>
<dbReference type="SUPFAM" id="SSF52540">
    <property type="entry name" value="P-loop containing nucleoside triphosphate hydrolases"/>
    <property type="match status" value="1"/>
</dbReference>
<gene>
    <name evidence="4" type="primary">atpB</name>
    <name evidence="8" type="ordered locus">Marpi_0561</name>
</gene>
<dbReference type="InterPro" id="IPR055190">
    <property type="entry name" value="ATP-synt_VA_C"/>
</dbReference>
<evidence type="ECO:0000259" key="6">
    <source>
        <dbReference type="Pfam" id="PF02874"/>
    </source>
</evidence>
<dbReference type="GO" id="GO:0005524">
    <property type="term" value="F:ATP binding"/>
    <property type="evidence" value="ECO:0007669"/>
    <property type="project" value="UniProtKB-UniRule"/>
</dbReference>
<reference evidence="8 9" key="1">
    <citation type="journal article" date="2012" name="J. Bacteriol.">
        <title>Complete Genome Sequence of the Thermophilic, Piezophilic, Heterotrophic Bacterium Marinitoga piezophila KA3.</title>
        <authorList>
            <person name="Lucas S."/>
            <person name="Han J."/>
            <person name="Lapidus A."/>
            <person name="Cheng J.F."/>
            <person name="Goodwin L.A."/>
            <person name="Pitluck S."/>
            <person name="Peters L."/>
            <person name="Mikhailova N."/>
            <person name="Teshima H."/>
            <person name="Detter J.C."/>
            <person name="Han C."/>
            <person name="Tapia R."/>
            <person name="Land M."/>
            <person name="Hauser L."/>
            <person name="Kyrpides N.C."/>
            <person name="Ivanova N."/>
            <person name="Pagani I."/>
            <person name="Vannier P."/>
            <person name="Oger P."/>
            <person name="Bartlett D.H."/>
            <person name="Noll K.M."/>
            <person name="Woyke T."/>
            <person name="Jebbar M."/>
        </authorList>
    </citation>
    <scope>NUCLEOTIDE SEQUENCE [LARGE SCALE GENOMIC DNA]</scope>
    <source>
        <strain evidence="9">DSM 14283 / JCM 11233 / KA3</strain>
    </source>
</reference>
<evidence type="ECO:0000259" key="5">
    <source>
        <dbReference type="Pfam" id="PF00006"/>
    </source>
</evidence>
<dbReference type="CDD" id="cd01135">
    <property type="entry name" value="V_A-ATPase_B"/>
    <property type="match status" value="1"/>
</dbReference>
<dbReference type="InterPro" id="IPR022879">
    <property type="entry name" value="V-ATPase_su_B/beta"/>
</dbReference>
<reference evidence="9" key="2">
    <citation type="submission" date="2012-01" db="EMBL/GenBank/DDBJ databases">
        <title>Complete sequence of chromosome of Marinitoga piezophila KA3.</title>
        <authorList>
            <person name="Lucas S."/>
            <person name="Han J."/>
            <person name="Lapidus A."/>
            <person name="Cheng J.-F."/>
            <person name="Goodwin L."/>
            <person name="Pitluck S."/>
            <person name="Peters L."/>
            <person name="Mikhailova N."/>
            <person name="Teshima H."/>
            <person name="Detter J.C."/>
            <person name="Han C."/>
            <person name="Tapia R."/>
            <person name="Land M."/>
            <person name="Hauser L."/>
            <person name="Kyrpides N."/>
            <person name="Ivanova N."/>
            <person name="Pagani I."/>
            <person name="Jebbar M."/>
            <person name="Vannier P."/>
            <person name="Oger P."/>
            <person name="Cario A."/>
            <person name="Bartlett D."/>
            <person name="Noll K.M."/>
            <person name="Woyke T."/>
        </authorList>
    </citation>
    <scope>NUCLEOTIDE SEQUENCE [LARGE SCALE GENOMIC DNA]</scope>
    <source>
        <strain evidence="9">DSM 14283 / JCM 11233 / KA3</strain>
    </source>
</reference>
<dbReference type="AlphaFoldDB" id="H2J5L6"/>
<organism evidence="8 9">
    <name type="scientific">Marinitoga piezophila (strain DSM 14283 / JCM 11233 / KA3)</name>
    <dbReference type="NCBI Taxonomy" id="443254"/>
    <lineage>
        <taxon>Bacteria</taxon>
        <taxon>Thermotogati</taxon>
        <taxon>Thermotogota</taxon>
        <taxon>Thermotogae</taxon>
        <taxon>Petrotogales</taxon>
        <taxon>Petrotogaceae</taxon>
        <taxon>Marinitoga</taxon>
    </lineage>
</organism>
<keyword evidence="4" id="KW-0375">Hydrogen ion transport</keyword>
<dbReference type="Pfam" id="PF00006">
    <property type="entry name" value="ATP-synt_ab"/>
    <property type="match status" value="1"/>
</dbReference>
<evidence type="ECO:0000256" key="3">
    <source>
        <dbReference type="ARBA" id="ARBA00023065"/>
    </source>
</evidence>
<dbReference type="Gene3D" id="3.40.50.12240">
    <property type="match status" value="1"/>
</dbReference>
<dbReference type="GO" id="GO:0046961">
    <property type="term" value="F:proton-transporting ATPase activity, rotational mechanism"/>
    <property type="evidence" value="ECO:0007669"/>
    <property type="project" value="TreeGrafter"/>
</dbReference>
<dbReference type="RefSeq" id="WP_014296074.1">
    <property type="nucleotide sequence ID" value="NC_016751.1"/>
</dbReference>
<dbReference type="InterPro" id="IPR000194">
    <property type="entry name" value="ATPase_F1/V1/A1_a/bsu_nucl-bd"/>
</dbReference>
<comment type="similarity">
    <text evidence="1 4">Belongs to the ATPase alpha/beta chains family.</text>
</comment>
<dbReference type="InterPro" id="IPR027417">
    <property type="entry name" value="P-loop_NTPase"/>
</dbReference>
<evidence type="ECO:0000256" key="1">
    <source>
        <dbReference type="ARBA" id="ARBA00008936"/>
    </source>
</evidence>
<feature type="domain" description="ATPase F1/V1/A1 complex alpha/beta subunit N-terminal" evidence="6">
    <location>
        <begin position="10"/>
        <end position="74"/>
    </location>
</feature>
<keyword evidence="9" id="KW-1185">Reference proteome</keyword>
<proteinExistence type="inferred from homology"/>
<keyword evidence="3 4" id="KW-0406">Ion transport</keyword>
<dbReference type="KEGG" id="mpz:Marpi_0561"/>
<dbReference type="CDD" id="cd18112">
    <property type="entry name" value="ATP-synt_V_A-type_beta_C"/>
    <property type="match status" value="1"/>
</dbReference>
<feature type="domain" description="ATP synthase A/B type C-terminal" evidence="7">
    <location>
        <begin position="353"/>
        <end position="453"/>
    </location>
</feature>
<dbReference type="GO" id="GO:0046933">
    <property type="term" value="F:proton-transporting ATP synthase activity, rotational mechanism"/>
    <property type="evidence" value="ECO:0007669"/>
    <property type="project" value="UniProtKB-UniRule"/>
</dbReference>
<evidence type="ECO:0000313" key="8">
    <source>
        <dbReference type="EMBL" id="AEX85002.1"/>
    </source>
</evidence>
<dbReference type="PANTHER" id="PTHR43389">
    <property type="entry name" value="V-TYPE PROTON ATPASE SUBUNIT B"/>
    <property type="match status" value="1"/>
</dbReference>
<name>H2J5L6_MARPK</name>
<dbReference type="eggNOG" id="COG1156">
    <property type="taxonomic scope" value="Bacteria"/>
</dbReference>
<dbReference type="NCBIfam" id="NF003235">
    <property type="entry name" value="PRK04196.1"/>
    <property type="match status" value="1"/>
</dbReference>